<keyword evidence="2 6" id="KW-0812">Transmembrane</keyword>
<evidence type="ECO:0000313" key="7">
    <source>
        <dbReference type="EMBL" id="KAG7459484.1"/>
    </source>
</evidence>
<comment type="caution">
    <text evidence="7">The sequence shown here is derived from an EMBL/GenBank/DDBJ whole genome shotgun (WGS) entry which is preliminary data.</text>
</comment>
<keyword evidence="8" id="KW-1185">Reference proteome</keyword>
<reference evidence="7" key="1">
    <citation type="submission" date="2021-01" db="EMBL/GenBank/DDBJ databases">
        <authorList>
            <person name="Zahm M."/>
            <person name="Roques C."/>
            <person name="Cabau C."/>
            <person name="Klopp C."/>
            <person name="Donnadieu C."/>
            <person name="Jouanno E."/>
            <person name="Lampietro C."/>
            <person name="Louis A."/>
            <person name="Herpin A."/>
            <person name="Echchiki A."/>
            <person name="Berthelot C."/>
            <person name="Parey E."/>
            <person name="Roest-Crollius H."/>
            <person name="Braasch I."/>
            <person name="Postlethwait J."/>
            <person name="Bobe J."/>
            <person name="Montfort J."/>
            <person name="Bouchez O."/>
            <person name="Begum T."/>
            <person name="Mejri S."/>
            <person name="Adams A."/>
            <person name="Chen W.-J."/>
            <person name="Guiguen Y."/>
        </authorList>
    </citation>
    <scope>NUCLEOTIDE SEQUENCE</scope>
    <source>
        <strain evidence="7">YG-15Mar2019-1</strain>
        <tissue evidence="7">Brain</tissue>
    </source>
</reference>
<dbReference type="OrthoDB" id="5917530at2759"/>
<dbReference type="Gene3D" id="1.20.140.150">
    <property type="match status" value="1"/>
</dbReference>
<evidence type="ECO:0000256" key="1">
    <source>
        <dbReference type="ARBA" id="ARBA00004141"/>
    </source>
</evidence>
<gene>
    <name evidence="7" type="ORF">MATL_G00211170</name>
</gene>
<dbReference type="PANTHER" id="PTHR20516">
    <property type="entry name" value="TRANSMEMBRANE PROTEIN 114/235 FAMILY MEMBER"/>
    <property type="match status" value="1"/>
</dbReference>
<feature type="transmembrane region" description="Helical" evidence="6">
    <location>
        <begin position="91"/>
        <end position="113"/>
    </location>
</feature>
<organism evidence="7 8">
    <name type="scientific">Megalops atlanticus</name>
    <name type="common">Tarpon</name>
    <name type="synonym">Clupea gigantea</name>
    <dbReference type="NCBI Taxonomy" id="7932"/>
    <lineage>
        <taxon>Eukaryota</taxon>
        <taxon>Metazoa</taxon>
        <taxon>Chordata</taxon>
        <taxon>Craniata</taxon>
        <taxon>Vertebrata</taxon>
        <taxon>Euteleostomi</taxon>
        <taxon>Actinopterygii</taxon>
        <taxon>Neopterygii</taxon>
        <taxon>Teleostei</taxon>
        <taxon>Elopiformes</taxon>
        <taxon>Megalopidae</taxon>
        <taxon>Megalops</taxon>
    </lineage>
</organism>
<evidence type="ECO:0000313" key="8">
    <source>
        <dbReference type="Proteomes" id="UP001046870"/>
    </source>
</evidence>
<evidence type="ECO:0008006" key="9">
    <source>
        <dbReference type="Google" id="ProtNLM"/>
    </source>
</evidence>
<dbReference type="AlphaFoldDB" id="A0A9D3PKG6"/>
<accession>A0A9D3PKG6</accession>
<dbReference type="FunFam" id="1.20.140.150:FF:000021">
    <property type="entry name" value="Transmembrane protein 114"/>
    <property type="match status" value="1"/>
</dbReference>
<feature type="transmembrane region" description="Helical" evidence="6">
    <location>
        <begin position="165"/>
        <end position="193"/>
    </location>
</feature>
<keyword evidence="5" id="KW-0325">Glycoprotein</keyword>
<dbReference type="InterPro" id="IPR004031">
    <property type="entry name" value="PMP22/EMP/MP20/Claudin"/>
</dbReference>
<dbReference type="Pfam" id="PF13903">
    <property type="entry name" value="Claudin_2"/>
    <property type="match status" value="1"/>
</dbReference>
<dbReference type="PANTHER" id="PTHR20516:SF2">
    <property type="entry name" value="TRANSMEMBRANE PROTEIN 114"/>
    <property type="match status" value="1"/>
</dbReference>
<name>A0A9D3PKG6_MEGAT</name>
<feature type="transmembrane region" description="Helical" evidence="6">
    <location>
        <begin position="120"/>
        <end position="145"/>
    </location>
</feature>
<keyword evidence="4 6" id="KW-0472">Membrane</keyword>
<evidence type="ECO:0000256" key="5">
    <source>
        <dbReference type="ARBA" id="ARBA00023180"/>
    </source>
</evidence>
<dbReference type="GO" id="GO:0016324">
    <property type="term" value="C:apical plasma membrane"/>
    <property type="evidence" value="ECO:0007669"/>
    <property type="project" value="UniProtKB-ARBA"/>
</dbReference>
<protein>
    <recommendedName>
        <fullName evidence="9">Transmembrane protein 114</fullName>
    </recommendedName>
</protein>
<dbReference type="InterPro" id="IPR039951">
    <property type="entry name" value="TMEM114/TMEM235"/>
</dbReference>
<keyword evidence="3 6" id="KW-1133">Transmembrane helix</keyword>
<comment type="subcellular location">
    <subcellularLocation>
        <location evidence="1">Membrane</location>
        <topology evidence="1">Multi-pass membrane protein</topology>
    </subcellularLocation>
</comment>
<proteinExistence type="predicted"/>
<sequence length="207" mass="22705">MKPTLSALVIFLSVVGVLSFVFLILAIGTDFWYIIDASKWEHNSSMYLSSHSGLWRTCNSQNKCWPFVNPFGSGKNFTDSQRHLLNMHGTFVILLPLSVIVMVIGGMAGFFSVLARAYMLLLLTGALFLLGALITLAGISVYLSYSAAAFQEALCLSGRQTLEDVGIHFGWSLALAWISFVAEVLVGVAFLLASRMVALMRRQEQGI</sequence>
<evidence type="ECO:0000256" key="4">
    <source>
        <dbReference type="ARBA" id="ARBA00023136"/>
    </source>
</evidence>
<feature type="transmembrane region" description="Helical" evidence="6">
    <location>
        <begin position="7"/>
        <end position="35"/>
    </location>
</feature>
<evidence type="ECO:0000256" key="3">
    <source>
        <dbReference type="ARBA" id="ARBA00022989"/>
    </source>
</evidence>
<evidence type="ECO:0000256" key="6">
    <source>
        <dbReference type="SAM" id="Phobius"/>
    </source>
</evidence>
<dbReference type="Proteomes" id="UP001046870">
    <property type="component" value="Chromosome 19"/>
</dbReference>
<evidence type="ECO:0000256" key="2">
    <source>
        <dbReference type="ARBA" id="ARBA00022692"/>
    </source>
</evidence>
<dbReference type="EMBL" id="JAFDVH010000019">
    <property type="protein sequence ID" value="KAG7459484.1"/>
    <property type="molecule type" value="Genomic_DNA"/>
</dbReference>